<name>A0A1J1IUQ2_9DIPT</name>
<dbReference type="AlphaFoldDB" id="A0A1J1IUQ2"/>
<dbReference type="EMBL" id="CVRI01000059">
    <property type="protein sequence ID" value="CRL03434.1"/>
    <property type="molecule type" value="Genomic_DNA"/>
</dbReference>
<keyword evidence="2" id="KW-1185">Reference proteome</keyword>
<protein>
    <submittedName>
        <fullName evidence="1">CLUMA_CG016927, isoform A</fullName>
    </submittedName>
</protein>
<accession>A0A1J1IUQ2</accession>
<gene>
    <name evidence="1" type="ORF">CLUMA_CG016927</name>
</gene>
<proteinExistence type="predicted"/>
<reference evidence="1 2" key="1">
    <citation type="submission" date="2015-04" db="EMBL/GenBank/DDBJ databases">
        <authorList>
            <person name="Syromyatnikov M.Y."/>
            <person name="Popov V.N."/>
        </authorList>
    </citation>
    <scope>NUCLEOTIDE SEQUENCE [LARGE SCALE GENOMIC DNA]</scope>
</reference>
<evidence type="ECO:0000313" key="2">
    <source>
        <dbReference type="Proteomes" id="UP000183832"/>
    </source>
</evidence>
<sequence length="63" mass="7674">MKKNHQKDEFLMGEKQQTTIQINHLLHIIFDCYRIKRKRPPLKSFLHEKFRQEILIEAIVGNE</sequence>
<dbReference type="Proteomes" id="UP000183832">
    <property type="component" value="Unassembled WGS sequence"/>
</dbReference>
<evidence type="ECO:0000313" key="1">
    <source>
        <dbReference type="EMBL" id="CRL03434.1"/>
    </source>
</evidence>
<organism evidence="1 2">
    <name type="scientific">Clunio marinus</name>
    <dbReference type="NCBI Taxonomy" id="568069"/>
    <lineage>
        <taxon>Eukaryota</taxon>
        <taxon>Metazoa</taxon>
        <taxon>Ecdysozoa</taxon>
        <taxon>Arthropoda</taxon>
        <taxon>Hexapoda</taxon>
        <taxon>Insecta</taxon>
        <taxon>Pterygota</taxon>
        <taxon>Neoptera</taxon>
        <taxon>Endopterygota</taxon>
        <taxon>Diptera</taxon>
        <taxon>Nematocera</taxon>
        <taxon>Chironomoidea</taxon>
        <taxon>Chironomidae</taxon>
        <taxon>Clunio</taxon>
    </lineage>
</organism>